<dbReference type="GO" id="GO:0007131">
    <property type="term" value="P:reciprocal meiotic recombination"/>
    <property type="evidence" value="ECO:0007669"/>
    <property type="project" value="InterPro"/>
</dbReference>
<evidence type="ECO:0000313" key="9">
    <source>
        <dbReference type="Proteomes" id="UP001146120"/>
    </source>
</evidence>
<dbReference type="EMBL" id="DAKRPA010000299">
    <property type="protein sequence ID" value="DAZ93683.1"/>
    <property type="molecule type" value="Genomic_DNA"/>
</dbReference>
<feature type="non-terminal residue" evidence="8">
    <location>
        <position position="1"/>
    </location>
</feature>
<dbReference type="Pfam" id="PF03962">
    <property type="entry name" value="Mnd1"/>
    <property type="match status" value="1"/>
</dbReference>
<evidence type="ECO:0000259" key="6">
    <source>
        <dbReference type="Pfam" id="PF03962"/>
    </source>
</evidence>
<dbReference type="InterPro" id="IPR005647">
    <property type="entry name" value="Mnd1"/>
</dbReference>
<protein>
    <recommendedName>
        <fullName evidence="10">Mnd1 HTH domain-containing protein</fullName>
    </recommendedName>
</protein>
<reference evidence="8" key="2">
    <citation type="journal article" date="2023" name="Microbiol Resour">
        <title>Decontamination and Annotation of the Draft Genome Sequence of the Oomycete Lagenidium giganteum ARSEF 373.</title>
        <authorList>
            <person name="Morgan W.R."/>
            <person name="Tartar A."/>
        </authorList>
    </citation>
    <scope>NUCLEOTIDE SEQUENCE</scope>
    <source>
        <strain evidence="8">ARSEF 373</strain>
    </source>
</reference>
<name>A0AAV2YK64_9STRA</name>
<keyword evidence="4" id="KW-0539">Nucleus</keyword>
<dbReference type="Pfam" id="PF18517">
    <property type="entry name" value="LZ3wCH"/>
    <property type="match status" value="1"/>
</dbReference>
<keyword evidence="3 5" id="KW-0175">Coiled coil</keyword>
<evidence type="ECO:0000256" key="3">
    <source>
        <dbReference type="ARBA" id="ARBA00023054"/>
    </source>
</evidence>
<feature type="domain" description="Leucine zipper with capping helix" evidence="7">
    <location>
        <begin position="139"/>
        <end position="182"/>
    </location>
</feature>
<organism evidence="8 9">
    <name type="scientific">Lagenidium giganteum</name>
    <dbReference type="NCBI Taxonomy" id="4803"/>
    <lineage>
        <taxon>Eukaryota</taxon>
        <taxon>Sar</taxon>
        <taxon>Stramenopiles</taxon>
        <taxon>Oomycota</taxon>
        <taxon>Peronosporomycetes</taxon>
        <taxon>Pythiales</taxon>
        <taxon>Pythiaceae</taxon>
    </lineage>
</organism>
<evidence type="ECO:0000256" key="1">
    <source>
        <dbReference type="ARBA" id="ARBA00004123"/>
    </source>
</evidence>
<evidence type="ECO:0008006" key="10">
    <source>
        <dbReference type="Google" id="ProtNLM"/>
    </source>
</evidence>
<dbReference type="Proteomes" id="UP001146120">
    <property type="component" value="Unassembled WGS sequence"/>
</dbReference>
<evidence type="ECO:0000256" key="5">
    <source>
        <dbReference type="SAM" id="Coils"/>
    </source>
</evidence>
<feature type="coiled-coil region" evidence="5">
    <location>
        <begin position="68"/>
        <end position="161"/>
    </location>
</feature>
<evidence type="ECO:0000256" key="2">
    <source>
        <dbReference type="ARBA" id="ARBA00005981"/>
    </source>
</evidence>
<dbReference type="InterPro" id="IPR040453">
    <property type="entry name" value="Mnd1_HTH"/>
</dbReference>
<comment type="similarity">
    <text evidence="2">Belongs to the MND1 family.</text>
</comment>
<dbReference type="GO" id="GO:0005634">
    <property type="term" value="C:nucleus"/>
    <property type="evidence" value="ECO:0007669"/>
    <property type="project" value="UniProtKB-SubCell"/>
</dbReference>
<keyword evidence="9" id="KW-1185">Reference proteome</keyword>
<dbReference type="GO" id="GO:0003690">
    <property type="term" value="F:double-stranded DNA binding"/>
    <property type="evidence" value="ECO:0007669"/>
    <property type="project" value="InterPro"/>
</dbReference>
<evidence type="ECO:0000313" key="8">
    <source>
        <dbReference type="EMBL" id="DAZ93683.1"/>
    </source>
</evidence>
<dbReference type="AlphaFoldDB" id="A0AAV2YK64"/>
<proteinExistence type="inferred from homology"/>
<sequence length="214" mass="24779">EKRERILKIYHENKEVYNIKEIEKIGSKAGVVLQTIKDVNQALVDDALVDFDKIGSGNYFWSFPSKVSQQRKRKLEDLQGRKATLEGKLKHVKATIDAQKNQRTESEERVEKLKRMNELQSNVNDMKTRIQHLAENDPEVLEKLDKQVKTAKEGADRWTDNIFTLRSWIVQKRGCANAEVRRAVLSLTRELQVTGLFVGVATLGQQVDWHQRRV</sequence>
<dbReference type="InterPro" id="IPR040661">
    <property type="entry name" value="LZ3wCH"/>
</dbReference>
<evidence type="ECO:0000256" key="4">
    <source>
        <dbReference type="ARBA" id="ARBA00023242"/>
    </source>
</evidence>
<dbReference type="PIRSF" id="PIRSF026991">
    <property type="entry name" value="Mnd1"/>
    <property type="match status" value="1"/>
</dbReference>
<evidence type="ECO:0000259" key="7">
    <source>
        <dbReference type="Pfam" id="PF18517"/>
    </source>
</evidence>
<comment type="subcellular location">
    <subcellularLocation>
        <location evidence="1">Nucleus</location>
    </subcellularLocation>
</comment>
<feature type="domain" description="Mnd1 HTH" evidence="6">
    <location>
        <begin position="6"/>
        <end position="64"/>
    </location>
</feature>
<accession>A0AAV2YK64</accession>
<gene>
    <name evidence="8" type="ORF">N0F65_008191</name>
</gene>
<reference evidence="8" key="1">
    <citation type="submission" date="2022-11" db="EMBL/GenBank/DDBJ databases">
        <authorList>
            <person name="Morgan W.R."/>
            <person name="Tartar A."/>
        </authorList>
    </citation>
    <scope>NUCLEOTIDE SEQUENCE</scope>
    <source>
        <strain evidence="8">ARSEF 373</strain>
    </source>
</reference>
<comment type="caution">
    <text evidence="8">The sequence shown here is derived from an EMBL/GenBank/DDBJ whole genome shotgun (WGS) entry which is preliminary data.</text>
</comment>